<feature type="region of interest" description="Disordered" evidence="1">
    <location>
        <begin position="1"/>
        <end position="28"/>
    </location>
</feature>
<feature type="compositionally biased region" description="Low complexity" evidence="1">
    <location>
        <begin position="408"/>
        <end position="430"/>
    </location>
</feature>
<dbReference type="AlphaFoldDB" id="A0A2R5GHZ9"/>
<evidence type="ECO:0000256" key="1">
    <source>
        <dbReference type="SAM" id="MobiDB-lite"/>
    </source>
</evidence>
<feature type="compositionally biased region" description="Polar residues" evidence="1">
    <location>
        <begin position="120"/>
        <end position="144"/>
    </location>
</feature>
<protein>
    <submittedName>
        <fullName evidence="2">Uncharacterized protein</fullName>
    </submittedName>
</protein>
<keyword evidence="3" id="KW-1185">Reference proteome</keyword>
<feature type="region of interest" description="Disordered" evidence="1">
    <location>
        <begin position="408"/>
        <end position="436"/>
    </location>
</feature>
<feature type="compositionally biased region" description="Gly residues" evidence="1">
    <location>
        <begin position="191"/>
        <end position="201"/>
    </location>
</feature>
<gene>
    <name evidence="2" type="ORF">FCC1311_067322</name>
</gene>
<evidence type="ECO:0000313" key="3">
    <source>
        <dbReference type="Proteomes" id="UP000241890"/>
    </source>
</evidence>
<feature type="compositionally biased region" description="Low complexity" evidence="1">
    <location>
        <begin position="202"/>
        <end position="218"/>
    </location>
</feature>
<reference evidence="2 3" key="1">
    <citation type="submission" date="2017-12" db="EMBL/GenBank/DDBJ databases">
        <title>Sequencing, de novo assembly and annotation of complete genome of a new Thraustochytrid species, strain FCC1311.</title>
        <authorList>
            <person name="Sedici K."/>
            <person name="Godart F."/>
            <person name="Aiese Cigliano R."/>
            <person name="Sanseverino W."/>
            <person name="Barakat M."/>
            <person name="Ortet P."/>
            <person name="Marechal E."/>
            <person name="Cagnac O."/>
            <person name="Amato A."/>
        </authorList>
    </citation>
    <scope>NUCLEOTIDE SEQUENCE [LARGE SCALE GENOMIC DNA]</scope>
</reference>
<comment type="caution">
    <text evidence="2">The sequence shown here is derived from an EMBL/GenBank/DDBJ whole genome shotgun (WGS) entry which is preliminary data.</text>
</comment>
<name>A0A2R5GHZ9_9STRA</name>
<proteinExistence type="predicted"/>
<accession>A0A2R5GHZ9</accession>
<sequence length="615" mass="66796">MSEASATDNRRTTSDPHVTSMPSHIHSYPTQFPGPRPAYWAPHPGAGWGHPNMPWPAQGVQNMQGMQNLQGMMPNPSYLYGGYGHQPFAYPGMNSNMYNSAYFNFMQPPPQMPQHYFQQAQMGAATSGQNSVNTQQENQSGSQDHQPRERPRHRAATNIKSPSGDSPDHGSVPGEGQNSSSGRASSNSSGSGSGSGAGGKSSAGNGVSSSSSRSRSSGSGSGNGSENGGLQSQDAAPAIAHRKSRKTPKRWDVDAVADLMLFVCNNLSNSNRHTRNWAACAERWNRCKPDLLLSNDDLKMKIKHLVHERPNRSQHKTWNRSSKATSESEVYHLLARVAPEPPDLPLVHMARYMFHRRFSEALPTPLTTSHGKRGNSLVGGTESFSKDGYAGSDAVSITSSVTGSELLTGAGASSASSTTTSSSSRGSTRPTRGRREPRGYLGLLAWAETYRKIVVQWMRSAHMQHGMSVYELQRALSQIFTPYDISLVLRGGCTCPACAPWALSWNPLAFTASSDGQLQLAHTRKHLRILHEILACYDSALHNHSLQLWYEAAIASVEAVATWSIDEFSDFVEPLLVSMEDFAAFSAHLRNFYSQTADSNRSASVASILQSVVAD</sequence>
<dbReference type="Proteomes" id="UP000241890">
    <property type="component" value="Unassembled WGS sequence"/>
</dbReference>
<feature type="region of interest" description="Disordered" evidence="1">
    <location>
        <begin position="120"/>
        <end position="249"/>
    </location>
</feature>
<organism evidence="2 3">
    <name type="scientific">Hondaea fermentalgiana</name>
    <dbReference type="NCBI Taxonomy" id="2315210"/>
    <lineage>
        <taxon>Eukaryota</taxon>
        <taxon>Sar</taxon>
        <taxon>Stramenopiles</taxon>
        <taxon>Bigyra</taxon>
        <taxon>Labyrinthulomycetes</taxon>
        <taxon>Thraustochytrida</taxon>
        <taxon>Thraustochytriidae</taxon>
        <taxon>Hondaea</taxon>
    </lineage>
</organism>
<evidence type="ECO:0000313" key="2">
    <source>
        <dbReference type="EMBL" id="GBG30512.1"/>
    </source>
</evidence>
<feature type="compositionally biased region" description="Low complexity" evidence="1">
    <location>
        <begin position="178"/>
        <end position="190"/>
    </location>
</feature>
<dbReference type="InParanoid" id="A0A2R5GHZ9"/>
<dbReference type="EMBL" id="BEYU01000077">
    <property type="protein sequence ID" value="GBG30512.1"/>
    <property type="molecule type" value="Genomic_DNA"/>
</dbReference>